<evidence type="ECO:0000256" key="2">
    <source>
        <dbReference type="ARBA" id="ARBA00022475"/>
    </source>
</evidence>
<evidence type="ECO:0000259" key="7">
    <source>
        <dbReference type="Pfam" id="PF04024"/>
    </source>
</evidence>
<evidence type="ECO:0000256" key="5">
    <source>
        <dbReference type="ARBA" id="ARBA00023136"/>
    </source>
</evidence>
<dbReference type="AlphaFoldDB" id="A0A9E2NYV1"/>
<evidence type="ECO:0000256" key="1">
    <source>
        <dbReference type="ARBA" id="ARBA00004162"/>
    </source>
</evidence>
<keyword evidence="3 6" id="KW-0812">Transmembrane</keyword>
<dbReference type="InterPro" id="IPR007168">
    <property type="entry name" value="Phageshock_PspC_N"/>
</dbReference>
<reference evidence="8" key="1">
    <citation type="journal article" date="2021" name="PeerJ">
        <title>Extensive microbial diversity within the chicken gut microbiome revealed by metagenomics and culture.</title>
        <authorList>
            <person name="Gilroy R."/>
            <person name="Ravi A."/>
            <person name="Getino M."/>
            <person name="Pursley I."/>
            <person name="Horton D.L."/>
            <person name="Alikhan N.F."/>
            <person name="Baker D."/>
            <person name="Gharbi K."/>
            <person name="Hall N."/>
            <person name="Watson M."/>
            <person name="Adriaenssens E.M."/>
            <person name="Foster-Nyarko E."/>
            <person name="Jarju S."/>
            <person name="Secka A."/>
            <person name="Antonio M."/>
            <person name="Oren A."/>
            <person name="Chaudhuri R.R."/>
            <person name="La Ragione R."/>
            <person name="Hildebrand F."/>
            <person name="Pallen M.J."/>
        </authorList>
    </citation>
    <scope>NUCLEOTIDE SEQUENCE</scope>
    <source>
        <strain evidence="8">Gambia15-2214</strain>
    </source>
</reference>
<evidence type="ECO:0000256" key="6">
    <source>
        <dbReference type="SAM" id="Phobius"/>
    </source>
</evidence>
<keyword evidence="5 6" id="KW-0472">Membrane</keyword>
<sequence>MSNKIRPRKTLYRSKNRMLSGVCGGIGEYFSVDPTLIRLIAAFLGFASVGTALIAYIIAAIVIPDNPDNTYN</sequence>
<proteinExistence type="predicted"/>
<dbReference type="GO" id="GO:0005886">
    <property type="term" value="C:plasma membrane"/>
    <property type="evidence" value="ECO:0007669"/>
    <property type="project" value="UniProtKB-SubCell"/>
</dbReference>
<keyword evidence="4 6" id="KW-1133">Transmembrane helix</keyword>
<comment type="subcellular location">
    <subcellularLocation>
        <location evidence="1">Cell membrane</location>
        <topology evidence="1">Single-pass membrane protein</topology>
    </subcellularLocation>
</comment>
<dbReference type="EMBL" id="JAHLFV010000059">
    <property type="protein sequence ID" value="MBU3849424.1"/>
    <property type="molecule type" value="Genomic_DNA"/>
</dbReference>
<reference evidence="8" key="2">
    <citation type="submission" date="2021-04" db="EMBL/GenBank/DDBJ databases">
        <authorList>
            <person name="Gilroy R."/>
        </authorList>
    </citation>
    <scope>NUCLEOTIDE SEQUENCE</scope>
    <source>
        <strain evidence="8">Gambia15-2214</strain>
    </source>
</reference>
<dbReference type="Proteomes" id="UP000823914">
    <property type="component" value="Unassembled WGS sequence"/>
</dbReference>
<dbReference type="Pfam" id="PF04024">
    <property type="entry name" value="PspC"/>
    <property type="match status" value="1"/>
</dbReference>
<keyword evidence="2" id="KW-1003">Cell membrane</keyword>
<comment type="caution">
    <text evidence="8">The sequence shown here is derived from an EMBL/GenBank/DDBJ whole genome shotgun (WGS) entry which is preliminary data.</text>
</comment>
<dbReference type="InterPro" id="IPR052027">
    <property type="entry name" value="PspC"/>
</dbReference>
<gene>
    <name evidence="8" type="ORF">IAA16_02540</name>
</gene>
<evidence type="ECO:0000256" key="3">
    <source>
        <dbReference type="ARBA" id="ARBA00022692"/>
    </source>
</evidence>
<protein>
    <submittedName>
        <fullName evidence="8">PspC domain-containing protein</fullName>
    </submittedName>
</protein>
<dbReference type="PANTHER" id="PTHR33885">
    <property type="entry name" value="PHAGE SHOCK PROTEIN C"/>
    <property type="match status" value="1"/>
</dbReference>
<feature type="domain" description="Phage shock protein PspC N-terminal" evidence="7">
    <location>
        <begin position="9"/>
        <end position="65"/>
    </location>
</feature>
<evidence type="ECO:0000256" key="4">
    <source>
        <dbReference type="ARBA" id="ARBA00022989"/>
    </source>
</evidence>
<organism evidence="8 9">
    <name type="scientific">Candidatus Treponema excrementipullorum</name>
    <dbReference type="NCBI Taxonomy" id="2838768"/>
    <lineage>
        <taxon>Bacteria</taxon>
        <taxon>Pseudomonadati</taxon>
        <taxon>Spirochaetota</taxon>
        <taxon>Spirochaetia</taxon>
        <taxon>Spirochaetales</taxon>
        <taxon>Treponemataceae</taxon>
        <taxon>Treponema</taxon>
    </lineage>
</organism>
<accession>A0A9E2NYV1</accession>
<name>A0A9E2NYV1_9SPIR</name>
<feature type="transmembrane region" description="Helical" evidence="6">
    <location>
        <begin position="39"/>
        <end position="63"/>
    </location>
</feature>
<evidence type="ECO:0000313" key="8">
    <source>
        <dbReference type="EMBL" id="MBU3849424.1"/>
    </source>
</evidence>
<evidence type="ECO:0000313" key="9">
    <source>
        <dbReference type="Proteomes" id="UP000823914"/>
    </source>
</evidence>
<dbReference type="PANTHER" id="PTHR33885:SF3">
    <property type="entry name" value="PHAGE SHOCK PROTEIN C"/>
    <property type="match status" value="1"/>
</dbReference>